<feature type="region of interest" description="Disordered" evidence="1">
    <location>
        <begin position="178"/>
        <end position="214"/>
    </location>
</feature>
<evidence type="ECO:0000313" key="4">
    <source>
        <dbReference type="EMBL" id="KKQ93722.1"/>
    </source>
</evidence>
<feature type="compositionally biased region" description="Pro residues" evidence="1">
    <location>
        <begin position="201"/>
        <end position="214"/>
    </location>
</feature>
<dbReference type="EMBL" id="LBVV01000016">
    <property type="protein sequence ID" value="KKQ93722.1"/>
    <property type="molecule type" value="Genomic_DNA"/>
</dbReference>
<keyword evidence="2" id="KW-1133">Transmembrane helix</keyword>
<proteinExistence type="predicted"/>
<protein>
    <submittedName>
        <fullName evidence="4">Endoglucanase A</fullName>
    </submittedName>
</protein>
<accession>A0A0G0LRQ7</accession>
<dbReference type="Proteomes" id="UP000034207">
    <property type="component" value="Unassembled WGS sequence"/>
</dbReference>
<reference evidence="4 5" key="1">
    <citation type="journal article" date="2015" name="Nature">
        <title>rRNA introns, odd ribosomes, and small enigmatic genomes across a large radiation of phyla.</title>
        <authorList>
            <person name="Brown C.T."/>
            <person name="Hug L.A."/>
            <person name="Thomas B.C."/>
            <person name="Sharon I."/>
            <person name="Castelle C.J."/>
            <person name="Singh A."/>
            <person name="Wilkins M.J."/>
            <person name="Williams K.H."/>
            <person name="Banfield J.F."/>
        </authorList>
    </citation>
    <scope>NUCLEOTIDE SEQUENCE [LARGE SCALE GENOMIC DNA]</scope>
</reference>
<feature type="signal peptide" evidence="3">
    <location>
        <begin position="1"/>
        <end position="23"/>
    </location>
</feature>
<dbReference type="AlphaFoldDB" id="A0A0G0LRQ7"/>
<evidence type="ECO:0000256" key="3">
    <source>
        <dbReference type="SAM" id="SignalP"/>
    </source>
</evidence>
<feature type="transmembrane region" description="Helical" evidence="2">
    <location>
        <begin position="342"/>
        <end position="362"/>
    </location>
</feature>
<keyword evidence="3" id="KW-0732">Signal</keyword>
<gene>
    <name evidence="4" type="ORF">UT18_C0016G0018</name>
</gene>
<comment type="caution">
    <text evidence="4">The sequence shown here is derived from an EMBL/GenBank/DDBJ whole genome shotgun (WGS) entry which is preliminary data.</text>
</comment>
<evidence type="ECO:0000256" key="1">
    <source>
        <dbReference type="SAM" id="MobiDB-lite"/>
    </source>
</evidence>
<feature type="chain" id="PRO_5002533480" evidence="3">
    <location>
        <begin position="24"/>
        <end position="375"/>
    </location>
</feature>
<name>A0A0G0LRQ7_UNCC2</name>
<evidence type="ECO:0000256" key="2">
    <source>
        <dbReference type="SAM" id="Phobius"/>
    </source>
</evidence>
<sequence length="375" mass="41443">MRKVVLTILFIFGMFFSPQIARADQLISLPNNETGCHIYADKSTAVANGSDTIRLQMKFTYHIGGKMPDKNSINGTTLSSYGSPPESNYVIMTASGFGNTISTTQAKAYFLREETSGQYNDYGSEIYDYIYIKSTVAERKNLTFKLGVWQYDYGNTNTWKLVEGDACQGTSSYVTFTPRPTSTPSVPVSNTNTGNHSIAPTPKPTPTPTLTPTPTPEKIITTKILGIKFGNKEYEGDKDLTQTIKQGEKIVFRGKTYPSKKVILIFHSDPFEAETYSDKNGDWSYELTKDLGIGAHSLELTVIDASQNNKFVEKTDSIKFSIVAKETNVVQTVNKPFYKSPIILGSFAVILLGLATGGVFVFKKTKVSEDTKKES</sequence>
<dbReference type="STRING" id="1618345.UT18_C0016G0018"/>
<keyword evidence="2" id="KW-0812">Transmembrane</keyword>
<evidence type="ECO:0000313" key="5">
    <source>
        <dbReference type="Proteomes" id="UP000034207"/>
    </source>
</evidence>
<feature type="compositionally biased region" description="Low complexity" evidence="1">
    <location>
        <begin position="178"/>
        <end position="193"/>
    </location>
</feature>
<keyword evidence="2" id="KW-0472">Membrane</keyword>
<dbReference type="Gene3D" id="3.30.420.430">
    <property type="match status" value="1"/>
</dbReference>
<organism evidence="4 5">
    <name type="scientific">candidate division CPR2 bacterium GW2011_GWC2_39_10</name>
    <dbReference type="NCBI Taxonomy" id="1618345"/>
    <lineage>
        <taxon>Bacteria</taxon>
        <taxon>Bacteria division CPR2</taxon>
    </lineage>
</organism>